<dbReference type="Pfam" id="PF07690">
    <property type="entry name" value="MFS_1"/>
    <property type="match status" value="2"/>
</dbReference>
<keyword evidence="3 4" id="KW-0472">Membrane</keyword>
<sequence length="384" mass="41465">MGKHIFSKNVVILSVVSFLNDIGGETIKRAIPLYLANILGVKTSIIGLIEGVAESTPQVFQPLSGYLSDTVGKRKPIIVFGQILRSTMLLLFWAGSWPLVLLLRFLDRSGKGIGNAPRDALVAASTPSNHEGRAFGLNRAMDDAGSVVGMIIASVLVGSAIVLSRVTFQRIVLLAVIPLVISLALLLLFLRDIPDGRKEEKLVLHDKFGTKYYVFLILSFFFALGNSSDAFLILKAQQVGFSLSQIFLLLAALNLTASLTGYPLANLSDTVGRKKLLVFGWLLYGAVYFLFGYTNNLQMFLSAALLYGVYYGMTQGTAKALVADIVPSSRRGTAYGIYNMVVGITLLPASIIAGYLWQTFVPATSFYFGSAMSALAAVGLIILL</sequence>
<dbReference type="InterPro" id="IPR011701">
    <property type="entry name" value="MFS"/>
</dbReference>
<dbReference type="InterPro" id="IPR036259">
    <property type="entry name" value="MFS_trans_sf"/>
</dbReference>
<gene>
    <name evidence="6" type="ORF">A3A79_03230</name>
</gene>
<evidence type="ECO:0000256" key="1">
    <source>
        <dbReference type="ARBA" id="ARBA00022692"/>
    </source>
</evidence>
<feature type="transmembrane region" description="Helical" evidence="4">
    <location>
        <begin position="337"/>
        <end position="357"/>
    </location>
</feature>
<organism evidence="6 7">
    <name type="scientific">Candidatus Gottesmanbacteria bacterium RIFCSPLOWO2_01_FULL_43_11b</name>
    <dbReference type="NCBI Taxonomy" id="1798392"/>
    <lineage>
        <taxon>Bacteria</taxon>
        <taxon>Candidatus Gottesmaniibacteriota</taxon>
    </lineage>
</organism>
<name>A0A1F6AHE7_9BACT</name>
<feature type="domain" description="Major facilitator superfamily (MFS) profile" evidence="5">
    <location>
        <begin position="9"/>
        <end position="384"/>
    </location>
</feature>
<dbReference type="SUPFAM" id="SSF103473">
    <property type="entry name" value="MFS general substrate transporter"/>
    <property type="match status" value="1"/>
</dbReference>
<evidence type="ECO:0000259" key="5">
    <source>
        <dbReference type="PROSITE" id="PS50850"/>
    </source>
</evidence>
<dbReference type="GO" id="GO:0022857">
    <property type="term" value="F:transmembrane transporter activity"/>
    <property type="evidence" value="ECO:0007669"/>
    <property type="project" value="InterPro"/>
</dbReference>
<dbReference type="PANTHER" id="PTHR23518">
    <property type="entry name" value="C-METHYLTRANSFERASE"/>
    <property type="match status" value="1"/>
</dbReference>
<keyword evidence="2 4" id="KW-1133">Transmembrane helix</keyword>
<dbReference type="AlphaFoldDB" id="A0A1F6AHE7"/>
<evidence type="ECO:0000313" key="6">
    <source>
        <dbReference type="EMBL" id="OGG24178.1"/>
    </source>
</evidence>
<evidence type="ECO:0000256" key="3">
    <source>
        <dbReference type="ARBA" id="ARBA00023136"/>
    </source>
</evidence>
<feature type="transmembrane region" description="Helical" evidence="4">
    <location>
        <begin position="144"/>
        <end position="164"/>
    </location>
</feature>
<feature type="transmembrane region" description="Helical" evidence="4">
    <location>
        <begin position="83"/>
        <end position="106"/>
    </location>
</feature>
<feature type="transmembrane region" description="Helical" evidence="4">
    <location>
        <begin position="276"/>
        <end position="293"/>
    </location>
</feature>
<feature type="transmembrane region" description="Helical" evidence="4">
    <location>
        <begin position="246"/>
        <end position="264"/>
    </location>
</feature>
<protein>
    <recommendedName>
        <fullName evidence="5">Major facilitator superfamily (MFS) profile domain-containing protein</fullName>
    </recommendedName>
</protein>
<dbReference type="Proteomes" id="UP000178759">
    <property type="component" value="Unassembled WGS sequence"/>
</dbReference>
<feature type="transmembrane region" description="Helical" evidence="4">
    <location>
        <begin position="210"/>
        <end position="234"/>
    </location>
</feature>
<evidence type="ECO:0000313" key="7">
    <source>
        <dbReference type="Proteomes" id="UP000178759"/>
    </source>
</evidence>
<proteinExistence type="predicted"/>
<dbReference type="EMBL" id="MFJV01000001">
    <property type="protein sequence ID" value="OGG24178.1"/>
    <property type="molecule type" value="Genomic_DNA"/>
</dbReference>
<keyword evidence="1 4" id="KW-0812">Transmembrane</keyword>
<evidence type="ECO:0000256" key="4">
    <source>
        <dbReference type="SAM" id="Phobius"/>
    </source>
</evidence>
<feature type="transmembrane region" description="Helical" evidence="4">
    <location>
        <begin position="171"/>
        <end position="190"/>
    </location>
</feature>
<accession>A0A1F6AHE7</accession>
<dbReference type="CDD" id="cd17370">
    <property type="entry name" value="MFS_MJ1317_like"/>
    <property type="match status" value="1"/>
</dbReference>
<dbReference type="InterPro" id="IPR020846">
    <property type="entry name" value="MFS_dom"/>
</dbReference>
<dbReference type="PROSITE" id="PS50850">
    <property type="entry name" value="MFS"/>
    <property type="match status" value="1"/>
</dbReference>
<evidence type="ECO:0000256" key="2">
    <source>
        <dbReference type="ARBA" id="ARBA00022989"/>
    </source>
</evidence>
<dbReference type="STRING" id="1798392.A3A79_03230"/>
<comment type="caution">
    <text evidence="6">The sequence shown here is derived from an EMBL/GenBank/DDBJ whole genome shotgun (WGS) entry which is preliminary data.</text>
</comment>
<dbReference type="Gene3D" id="1.20.1250.20">
    <property type="entry name" value="MFS general substrate transporter like domains"/>
    <property type="match status" value="2"/>
</dbReference>
<dbReference type="PANTHER" id="PTHR23518:SF2">
    <property type="entry name" value="MAJOR FACILITATOR SUPERFAMILY TRANSPORTER"/>
    <property type="match status" value="1"/>
</dbReference>
<feature type="transmembrane region" description="Helical" evidence="4">
    <location>
        <begin position="363"/>
        <end position="383"/>
    </location>
</feature>
<reference evidence="6 7" key="1">
    <citation type="journal article" date="2016" name="Nat. Commun.">
        <title>Thousands of microbial genomes shed light on interconnected biogeochemical processes in an aquifer system.</title>
        <authorList>
            <person name="Anantharaman K."/>
            <person name="Brown C.T."/>
            <person name="Hug L.A."/>
            <person name="Sharon I."/>
            <person name="Castelle C.J."/>
            <person name="Probst A.J."/>
            <person name="Thomas B.C."/>
            <person name="Singh A."/>
            <person name="Wilkins M.J."/>
            <person name="Karaoz U."/>
            <person name="Brodie E.L."/>
            <person name="Williams K.H."/>
            <person name="Hubbard S.S."/>
            <person name="Banfield J.F."/>
        </authorList>
    </citation>
    <scope>NUCLEOTIDE SEQUENCE [LARGE SCALE GENOMIC DNA]</scope>
</reference>